<comment type="caution">
    <text evidence="1">The sequence shown here is derived from an EMBL/GenBank/DDBJ whole genome shotgun (WGS) entry which is preliminary data.</text>
</comment>
<organism evidence="1 2">
    <name type="scientific">Linderina macrospora</name>
    <dbReference type="NCBI Taxonomy" id="4868"/>
    <lineage>
        <taxon>Eukaryota</taxon>
        <taxon>Fungi</taxon>
        <taxon>Fungi incertae sedis</taxon>
        <taxon>Zoopagomycota</taxon>
        <taxon>Kickxellomycotina</taxon>
        <taxon>Kickxellomycetes</taxon>
        <taxon>Kickxellales</taxon>
        <taxon>Kickxellaceae</taxon>
        <taxon>Linderina</taxon>
    </lineage>
</organism>
<name>A0ACC1J409_9FUNG</name>
<protein>
    <submittedName>
        <fullName evidence="1">Histone lysine methyltransferase Set9</fullName>
        <ecNumber evidence="1">2.1.1.354</ecNumber>
    </submittedName>
</protein>
<evidence type="ECO:0000313" key="2">
    <source>
        <dbReference type="Proteomes" id="UP001150603"/>
    </source>
</evidence>
<keyword evidence="1" id="KW-0489">Methyltransferase</keyword>
<dbReference type="Proteomes" id="UP001150603">
    <property type="component" value="Unassembled WGS sequence"/>
</dbReference>
<accession>A0ACC1J409</accession>
<dbReference type="EMBL" id="JANBPW010003836">
    <property type="protein sequence ID" value="KAJ1936560.1"/>
    <property type="molecule type" value="Genomic_DNA"/>
</dbReference>
<keyword evidence="1" id="KW-0808">Transferase</keyword>
<reference evidence="1" key="1">
    <citation type="submission" date="2022-07" db="EMBL/GenBank/DDBJ databases">
        <title>Phylogenomic reconstructions and comparative analyses of Kickxellomycotina fungi.</title>
        <authorList>
            <person name="Reynolds N.K."/>
            <person name="Stajich J.E."/>
            <person name="Barry K."/>
            <person name="Grigoriev I.V."/>
            <person name="Crous P."/>
            <person name="Smith M.E."/>
        </authorList>
    </citation>
    <scope>NUCLEOTIDE SEQUENCE</scope>
    <source>
        <strain evidence="1">NRRL 5244</strain>
    </source>
</reference>
<evidence type="ECO:0000313" key="1">
    <source>
        <dbReference type="EMBL" id="KAJ1936560.1"/>
    </source>
</evidence>
<dbReference type="EC" id="2.1.1.354" evidence="1"/>
<proteinExistence type="predicted"/>
<keyword evidence="2" id="KW-1185">Reference proteome</keyword>
<gene>
    <name evidence="1" type="primary">set9</name>
    <name evidence="1" type="ORF">FBU59_005014</name>
</gene>
<feature type="non-terminal residue" evidence="1">
    <location>
        <position position="525"/>
    </location>
</feature>
<sequence length="525" mass="58893">MSNQLGSSVSTMDALTLSKYDDLLNDVLLDQVGLWFATRKMFPRHRRARIHQASVIDLVQKLAAAEITLSHALEALLNDEYIASFLRHKSALRLEDFRLHASRYFSMYLPEAGYEIGQTNRYKIVTGKSEAKIVATKQYTLGMVINLCSGSVARLSEHEIGRLERERADFSVMWWSKKKSMCLFLGPARFVNHDCDSNCRFTALGSDAICFQALRTIEPGEEITTHYGSNYFGENNCECLCATCEKYSRGWYAHNSKPETTTTTTTTTTAISGLVEYRSQTSTDTESHSSTPTESDDIRLRTRNKGRRSVTPASCMNGHKSTIGRNTDPTILYCMCCGEEYDGAPVPENVRLELAAELLKPKKKRSRAMPSICCNRCARHKLLYGVEWPDRKVLKSKTATGRRKVSKRDKLTAVTAANGSSVLASDSDTATGERNKRRKQEERKEATIYSGTLGSRNASAAEMFAEFAIGTPVFVDPLDGSIDYWWPGVIVDHLDGAEDGIRRYQVRYFEDSSYSQCLGQDLVLF</sequence>